<protein>
    <recommendedName>
        <fullName evidence="6">Transcription factor, RsfA family</fullName>
    </recommendedName>
</protein>
<dbReference type="PANTHER" id="PTHR41302">
    <property type="entry name" value="PRESPORE-SPECIFIC TRANSCRIPTIONAL REGULATOR RSFA-RELATED"/>
    <property type="match status" value="1"/>
</dbReference>
<dbReference type="InterPro" id="IPR001005">
    <property type="entry name" value="SANT/Myb"/>
</dbReference>
<evidence type="ECO:0000313" key="5">
    <source>
        <dbReference type="Proteomes" id="UP000538292"/>
    </source>
</evidence>
<evidence type="ECO:0000259" key="3">
    <source>
        <dbReference type="PROSITE" id="PS51294"/>
    </source>
</evidence>
<dbReference type="PROSITE" id="PS51294">
    <property type="entry name" value="HTH_MYB"/>
    <property type="match status" value="1"/>
</dbReference>
<keyword evidence="1" id="KW-0175">Coiled coil</keyword>
<name>A0A7W1XQL1_9BACL</name>
<dbReference type="Gene3D" id="1.10.10.60">
    <property type="entry name" value="Homeodomain-like"/>
    <property type="match status" value="1"/>
</dbReference>
<dbReference type="PROSITE" id="PS50090">
    <property type="entry name" value="MYB_LIKE"/>
    <property type="match status" value="1"/>
</dbReference>
<dbReference type="InterPro" id="IPR017930">
    <property type="entry name" value="Myb_dom"/>
</dbReference>
<evidence type="ECO:0008006" key="6">
    <source>
        <dbReference type="Google" id="ProtNLM"/>
    </source>
</evidence>
<proteinExistence type="predicted"/>
<dbReference type="EMBL" id="JACEOL010000009">
    <property type="protein sequence ID" value="MBA4601482.1"/>
    <property type="molecule type" value="Genomic_DNA"/>
</dbReference>
<comment type="caution">
    <text evidence="4">The sequence shown here is derived from an EMBL/GenBank/DDBJ whole genome shotgun (WGS) entry which is preliminary data.</text>
</comment>
<feature type="domain" description="HTH myb-type" evidence="3">
    <location>
        <begin position="1"/>
        <end position="58"/>
    </location>
</feature>
<feature type="domain" description="Myb-like" evidence="2">
    <location>
        <begin position="1"/>
        <end position="54"/>
    </location>
</feature>
<feature type="coiled-coil region" evidence="1">
    <location>
        <begin position="92"/>
        <end position="126"/>
    </location>
</feature>
<accession>A0A7W1XQL1</accession>
<evidence type="ECO:0000259" key="2">
    <source>
        <dbReference type="PROSITE" id="PS50090"/>
    </source>
</evidence>
<keyword evidence="5" id="KW-1185">Reference proteome</keyword>
<dbReference type="PANTHER" id="PTHR41302:SF2">
    <property type="entry name" value="PRESPORE SPECIFIC TRANSCRIPTIONAL ACTIVATOR RSFA"/>
    <property type="match status" value="1"/>
</dbReference>
<sequence length="187" mass="22297">MKGRRWTAEEDRILKEHVLKAIRQGGTQIEAFKKVGQTLDRTPGSCGFRWNAVLRQQDPASYFEAKKKRVSNQLRKNRREQLSSISAIIPYIKQLEQEEKQLKENVEQLKKKRKKQFEYYETLKEENRQLHDDRNSYQWYQQEVKNRYQHLLNLLSDMGDSTFSSALQTEKHVSIRTEAEHKKEPSS</sequence>
<evidence type="ECO:0000313" key="4">
    <source>
        <dbReference type="EMBL" id="MBA4601482.1"/>
    </source>
</evidence>
<evidence type="ECO:0000256" key="1">
    <source>
        <dbReference type="SAM" id="Coils"/>
    </source>
</evidence>
<dbReference type="InterPro" id="IPR014243">
    <property type="entry name" value="RsfA-like"/>
</dbReference>
<gene>
    <name evidence="4" type="ORF">H2C83_03925</name>
</gene>
<dbReference type="InterPro" id="IPR009057">
    <property type="entry name" value="Homeodomain-like_sf"/>
</dbReference>
<dbReference type="AlphaFoldDB" id="A0A7W1XQL1"/>
<dbReference type="Proteomes" id="UP000538292">
    <property type="component" value="Unassembled WGS sequence"/>
</dbReference>
<organism evidence="4 5">
    <name type="scientific">Thermoactinomyces mirandus</name>
    <dbReference type="NCBI Taxonomy" id="2756294"/>
    <lineage>
        <taxon>Bacteria</taxon>
        <taxon>Bacillati</taxon>
        <taxon>Bacillota</taxon>
        <taxon>Bacilli</taxon>
        <taxon>Bacillales</taxon>
        <taxon>Thermoactinomycetaceae</taxon>
        <taxon>Thermoactinomyces</taxon>
    </lineage>
</organism>
<dbReference type="Pfam" id="PF13921">
    <property type="entry name" value="Myb_DNA-bind_6"/>
    <property type="match status" value="1"/>
</dbReference>
<reference evidence="4 5" key="1">
    <citation type="submission" date="2020-07" db="EMBL/GenBank/DDBJ databases">
        <title>Thermoactinomyces phylogeny.</title>
        <authorList>
            <person name="Dunlap C."/>
        </authorList>
    </citation>
    <scope>NUCLEOTIDE SEQUENCE [LARGE SCALE GENOMIC DNA]</scope>
    <source>
        <strain evidence="4 5">AMNI-1</strain>
    </source>
</reference>
<dbReference type="SUPFAM" id="SSF46689">
    <property type="entry name" value="Homeodomain-like"/>
    <property type="match status" value="1"/>
</dbReference>
<dbReference type="RefSeq" id="WP_181737972.1">
    <property type="nucleotide sequence ID" value="NZ_JACEOL010000009.1"/>
</dbReference>